<feature type="coiled-coil region" evidence="4">
    <location>
        <begin position="439"/>
        <end position="473"/>
    </location>
</feature>
<keyword evidence="7" id="KW-1185">Reference proteome</keyword>
<dbReference type="PROSITE" id="PS50297">
    <property type="entry name" value="ANK_REP_REGION"/>
    <property type="match status" value="3"/>
</dbReference>
<evidence type="ECO:0000256" key="4">
    <source>
        <dbReference type="SAM" id="Coils"/>
    </source>
</evidence>
<evidence type="ECO:0000256" key="5">
    <source>
        <dbReference type="SAM" id="MobiDB-lite"/>
    </source>
</evidence>
<evidence type="ECO:0000256" key="2">
    <source>
        <dbReference type="ARBA" id="ARBA00023043"/>
    </source>
</evidence>
<dbReference type="PROSITE" id="PS50088">
    <property type="entry name" value="ANK_REPEAT"/>
    <property type="match status" value="3"/>
</dbReference>
<dbReference type="SMART" id="SM00248">
    <property type="entry name" value="ANK"/>
    <property type="match status" value="4"/>
</dbReference>
<dbReference type="Gene3D" id="1.25.40.20">
    <property type="entry name" value="Ankyrin repeat-containing domain"/>
    <property type="match status" value="1"/>
</dbReference>
<dbReference type="GO" id="GO:0045944">
    <property type="term" value="P:positive regulation of transcription by RNA polymerase II"/>
    <property type="evidence" value="ECO:0007669"/>
    <property type="project" value="TreeGrafter"/>
</dbReference>
<dbReference type="OrthoDB" id="341259at2759"/>
<dbReference type="EMBL" id="OU900095">
    <property type="protein sequence ID" value="CAG9859559.1"/>
    <property type="molecule type" value="Genomic_DNA"/>
</dbReference>
<dbReference type="PANTHER" id="PTHR24193">
    <property type="entry name" value="ANKYRIN REPEAT PROTEIN"/>
    <property type="match status" value="1"/>
</dbReference>
<sequence length="481" mass="53765">MLKLGGAVEDGQNIQRAKYIISTSVANNNSTITLNEAELIPINWEGRLVSPPFVSVNELGKQLLKAAAEGTVDKVRQLLTIGAPFTADWLGTSPLHLAAQNNHLEITEILLRAGISKDARTKVDRTPLHMAAYEGHIDIVDTLVRHGADVNCRDLLDMTPLHWAVQNGHLKIVHLLVEQGAQIDVSNKFDITPIMIAQQTERSDIETILIREIDNSTVVTDNLVLQLKEDSAGTGDNEQDDTFVEDVELDMADNQEFCGYTLIRDPVLIEEDSQDMDQESNQETIEEETDQDKIEEETEQVIDTNSLTNSLKILQEHGITMLQNDDGNIMNSVMESGHSVVLTDIGKEVLNSVKQSEQKKQTLQMEKKFVSVTPEQFLAMTGKNGVKSIRPLKVVPSKVAFKRVVMKRNNVSSIASSLVGEDYRSVANSNKVNLAQTDLEIVMNQLLEARKTIEEYKIKLKKKEQEAERYKMQLKLLMNPS</sequence>
<feature type="repeat" description="ANK" evidence="3">
    <location>
        <begin position="123"/>
        <end position="155"/>
    </location>
</feature>
<dbReference type="Pfam" id="PF00023">
    <property type="entry name" value="Ank"/>
    <property type="match status" value="1"/>
</dbReference>
<dbReference type="Pfam" id="PF12796">
    <property type="entry name" value="Ank_2"/>
    <property type="match status" value="1"/>
</dbReference>
<organism evidence="6 7">
    <name type="scientific">Phyllotreta striolata</name>
    <name type="common">Striped flea beetle</name>
    <name type="synonym">Crioceris striolata</name>
    <dbReference type="NCBI Taxonomy" id="444603"/>
    <lineage>
        <taxon>Eukaryota</taxon>
        <taxon>Metazoa</taxon>
        <taxon>Ecdysozoa</taxon>
        <taxon>Arthropoda</taxon>
        <taxon>Hexapoda</taxon>
        <taxon>Insecta</taxon>
        <taxon>Pterygota</taxon>
        <taxon>Neoptera</taxon>
        <taxon>Endopterygota</taxon>
        <taxon>Coleoptera</taxon>
        <taxon>Polyphaga</taxon>
        <taxon>Cucujiformia</taxon>
        <taxon>Chrysomeloidea</taxon>
        <taxon>Chrysomelidae</taxon>
        <taxon>Galerucinae</taxon>
        <taxon>Alticini</taxon>
        <taxon>Phyllotreta</taxon>
    </lineage>
</organism>
<feature type="repeat" description="ANK" evidence="3">
    <location>
        <begin position="156"/>
        <end position="188"/>
    </location>
</feature>
<dbReference type="SUPFAM" id="SSF48403">
    <property type="entry name" value="Ankyrin repeat"/>
    <property type="match status" value="1"/>
</dbReference>
<keyword evidence="1" id="KW-0677">Repeat</keyword>
<dbReference type="Proteomes" id="UP001153712">
    <property type="component" value="Chromosome 2"/>
</dbReference>
<dbReference type="GO" id="GO:0005634">
    <property type="term" value="C:nucleus"/>
    <property type="evidence" value="ECO:0007669"/>
    <property type="project" value="TreeGrafter"/>
</dbReference>
<evidence type="ECO:0008006" key="8">
    <source>
        <dbReference type="Google" id="ProtNLM"/>
    </source>
</evidence>
<dbReference type="PANTHER" id="PTHR24193:SF121">
    <property type="entry name" value="ADA2A-CONTAINING COMPLEX COMPONENT 3, ISOFORM D"/>
    <property type="match status" value="1"/>
</dbReference>
<dbReference type="InterPro" id="IPR050663">
    <property type="entry name" value="Ankyrin-SOCS_Box"/>
</dbReference>
<gene>
    <name evidence="6" type="ORF">PHYEVI_LOCUS5933</name>
</gene>
<dbReference type="InterPro" id="IPR002110">
    <property type="entry name" value="Ankyrin_rpt"/>
</dbReference>
<evidence type="ECO:0000256" key="3">
    <source>
        <dbReference type="PROSITE-ProRule" id="PRU00023"/>
    </source>
</evidence>
<keyword evidence="2 3" id="KW-0040">ANK repeat</keyword>
<proteinExistence type="predicted"/>
<evidence type="ECO:0000256" key="1">
    <source>
        <dbReference type="ARBA" id="ARBA00022737"/>
    </source>
</evidence>
<evidence type="ECO:0000313" key="6">
    <source>
        <dbReference type="EMBL" id="CAG9859559.1"/>
    </source>
</evidence>
<protein>
    <recommendedName>
        <fullName evidence="8">GA-binding protein subunit beta-1</fullName>
    </recommendedName>
</protein>
<feature type="region of interest" description="Disordered" evidence="5">
    <location>
        <begin position="273"/>
        <end position="295"/>
    </location>
</feature>
<dbReference type="PRINTS" id="PR01415">
    <property type="entry name" value="ANKYRIN"/>
</dbReference>
<dbReference type="AlphaFoldDB" id="A0A9N9TR17"/>
<name>A0A9N9TR17_PHYSR</name>
<keyword evidence="4" id="KW-0175">Coiled coil</keyword>
<reference evidence="6" key="1">
    <citation type="submission" date="2022-01" db="EMBL/GenBank/DDBJ databases">
        <authorList>
            <person name="King R."/>
        </authorList>
    </citation>
    <scope>NUCLEOTIDE SEQUENCE</scope>
</reference>
<dbReference type="GO" id="GO:0000976">
    <property type="term" value="F:transcription cis-regulatory region binding"/>
    <property type="evidence" value="ECO:0007669"/>
    <property type="project" value="TreeGrafter"/>
</dbReference>
<accession>A0A9N9TR17</accession>
<evidence type="ECO:0000313" key="7">
    <source>
        <dbReference type="Proteomes" id="UP001153712"/>
    </source>
</evidence>
<feature type="repeat" description="ANK" evidence="3">
    <location>
        <begin position="90"/>
        <end position="122"/>
    </location>
</feature>
<dbReference type="InterPro" id="IPR036770">
    <property type="entry name" value="Ankyrin_rpt-contain_sf"/>
</dbReference>